<proteinExistence type="predicted"/>
<accession>W7U9W6</accession>
<organism evidence="2 3">
    <name type="scientific">Nannochloropsis gaditana</name>
    <dbReference type="NCBI Taxonomy" id="72520"/>
    <lineage>
        <taxon>Eukaryota</taxon>
        <taxon>Sar</taxon>
        <taxon>Stramenopiles</taxon>
        <taxon>Ochrophyta</taxon>
        <taxon>Eustigmatophyceae</taxon>
        <taxon>Eustigmatales</taxon>
        <taxon>Monodopsidaceae</taxon>
        <taxon>Nannochloropsis</taxon>
    </lineage>
</organism>
<gene>
    <name evidence="2" type="ORF">Naga_100006g9</name>
</gene>
<reference evidence="2 3" key="1">
    <citation type="journal article" date="2014" name="Mol. Plant">
        <title>Chromosome Scale Genome Assembly and Transcriptome Profiling of Nannochloropsis gaditana in Nitrogen Depletion.</title>
        <authorList>
            <person name="Corteggiani Carpinelli E."/>
            <person name="Telatin A."/>
            <person name="Vitulo N."/>
            <person name="Forcato C."/>
            <person name="D'Angelo M."/>
            <person name="Schiavon R."/>
            <person name="Vezzi A."/>
            <person name="Giacometti G.M."/>
            <person name="Morosinotto T."/>
            <person name="Valle G."/>
        </authorList>
    </citation>
    <scope>NUCLEOTIDE SEQUENCE [LARGE SCALE GENOMIC DNA]</scope>
    <source>
        <strain evidence="2 3">B-31</strain>
    </source>
</reference>
<feature type="compositionally biased region" description="Polar residues" evidence="1">
    <location>
        <begin position="135"/>
        <end position="157"/>
    </location>
</feature>
<evidence type="ECO:0000313" key="2">
    <source>
        <dbReference type="EMBL" id="EWM29566.1"/>
    </source>
</evidence>
<comment type="caution">
    <text evidence="2">The sequence shown here is derived from an EMBL/GenBank/DDBJ whole genome shotgun (WGS) entry which is preliminary data.</text>
</comment>
<dbReference type="Proteomes" id="UP000019335">
    <property type="component" value="Chromosome 2"/>
</dbReference>
<sequence>MILHKHLPLHLSQSSSEFILNCLARLTPPMTTSEEISLEYYRICCALLHRWYFVAHNNRNDISEACSKSGASYEELRSILKYLRAHYVGGFLTARKLGQVSDDLFAYYLSLKQQRRRRTATKKDHTNGGVDLSFTPLSTSSSRPIKSTASVHETGNAESKRSKNNAVSRWLQAPLSTDNQKASSFNCDHERPYHSLSFSQRPPFRLVHRLHSSPRATSTNKSSVPAARLHNYSTHASPSFLYPQLAMSLKGNSPFDIRSGGQQQQQQQQQALVHPFPITYPTDYGLKVIHHRYQYQVRPFDEPVMLLSSALRARSQEQLQQQPHYGTRTSQSTSPSRQQLTITPSRSTLESTTLTSNCDNASSSLQPCGAVAAILSNMSPSSTSYHDDEKKGQILGSPLNEDTIVQSLGREDTVDGVSVCTLPLKGNETKRNLSRAKDCKDYGAEGFKRHLPIDDARLPLKKRRCHISHKHDDVLAVSVLLGLKMQG</sequence>
<dbReference type="EMBL" id="AZIL01000126">
    <property type="protein sequence ID" value="EWM29566.1"/>
    <property type="molecule type" value="Genomic_DNA"/>
</dbReference>
<evidence type="ECO:0000313" key="3">
    <source>
        <dbReference type="Proteomes" id="UP000019335"/>
    </source>
</evidence>
<feature type="region of interest" description="Disordered" evidence="1">
    <location>
        <begin position="315"/>
        <end position="358"/>
    </location>
</feature>
<evidence type="ECO:0000256" key="1">
    <source>
        <dbReference type="SAM" id="MobiDB-lite"/>
    </source>
</evidence>
<protein>
    <submittedName>
        <fullName evidence="2">Uncharacterized protein</fullName>
    </submittedName>
</protein>
<feature type="compositionally biased region" description="Low complexity" evidence="1">
    <location>
        <begin position="327"/>
        <end position="356"/>
    </location>
</feature>
<feature type="region of interest" description="Disordered" evidence="1">
    <location>
        <begin position="117"/>
        <end position="166"/>
    </location>
</feature>
<name>W7U9W6_9STRA</name>
<dbReference type="AlphaFoldDB" id="W7U9W6"/>
<keyword evidence="3" id="KW-1185">Reference proteome</keyword>